<keyword evidence="1" id="KW-0812">Transmembrane</keyword>
<evidence type="ECO:0000313" key="2">
    <source>
        <dbReference type="EMBL" id="SNR14798.1"/>
    </source>
</evidence>
<gene>
    <name evidence="2" type="ORF">TJEJU_1041</name>
</gene>
<keyword evidence="3" id="KW-1185">Reference proteome</keyword>
<dbReference type="KEGG" id="tje:TJEJU_1041"/>
<keyword evidence="1" id="KW-1133">Transmembrane helix</keyword>
<feature type="transmembrane region" description="Helical" evidence="1">
    <location>
        <begin position="20"/>
        <end position="40"/>
    </location>
</feature>
<sequence length="126" mass="14023">MNFLILGELFKRMNEGGPFFMYPIFLMLLICIGLIVFSFLKQDLEGKLKELISHVSLFALVWGFLGMMIGLITAFDAISSIEYDVATQVLAGGLKIGLLSPTFGIFTFLVARFGIIVLHLRKSKNA</sequence>
<organism evidence="2 3">
    <name type="scientific">Tenacibaculum jejuense</name>
    <dbReference type="NCBI Taxonomy" id="584609"/>
    <lineage>
        <taxon>Bacteria</taxon>
        <taxon>Pseudomonadati</taxon>
        <taxon>Bacteroidota</taxon>
        <taxon>Flavobacteriia</taxon>
        <taxon>Flavobacteriales</taxon>
        <taxon>Flavobacteriaceae</taxon>
        <taxon>Tenacibaculum</taxon>
    </lineage>
</organism>
<dbReference type="EMBL" id="LT899436">
    <property type="protein sequence ID" value="SNR14798.1"/>
    <property type="molecule type" value="Genomic_DNA"/>
</dbReference>
<dbReference type="Proteomes" id="UP000215214">
    <property type="component" value="Chromosome TJEJU"/>
</dbReference>
<feature type="transmembrane region" description="Helical" evidence="1">
    <location>
        <begin position="52"/>
        <end position="78"/>
    </location>
</feature>
<feature type="transmembrane region" description="Helical" evidence="1">
    <location>
        <begin position="98"/>
        <end position="120"/>
    </location>
</feature>
<dbReference type="OrthoDB" id="1001678at2"/>
<name>A0A238U874_9FLAO</name>
<accession>A0A238U874</accession>
<evidence type="ECO:0000256" key="1">
    <source>
        <dbReference type="SAM" id="Phobius"/>
    </source>
</evidence>
<protein>
    <submittedName>
        <fullName evidence="2">Putative biopolymer transport protein</fullName>
    </submittedName>
</protein>
<evidence type="ECO:0000313" key="3">
    <source>
        <dbReference type="Proteomes" id="UP000215214"/>
    </source>
</evidence>
<reference evidence="2 3" key="1">
    <citation type="submission" date="2017-07" db="EMBL/GenBank/DDBJ databases">
        <authorList>
            <person name="Sun Z.S."/>
            <person name="Albrecht U."/>
            <person name="Echele G."/>
            <person name="Lee C.C."/>
        </authorList>
    </citation>
    <scope>NUCLEOTIDE SEQUENCE [LARGE SCALE GENOMIC DNA]</scope>
    <source>
        <strain evidence="3">type strain: KCTC 22618</strain>
    </source>
</reference>
<dbReference type="RefSeq" id="WP_095070034.1">
    <property type="nucleotide sequence ID" value="NZ_LT899436.1"/>
</dbReference>
<proteinExistence type="predicted"/>
<dbReference type="AlphaFoldDB" id="A0A238U874"/>
<keyword evidence="1" id="KW-0472">Membrane</keyword>